<dbReference type="RefSeq" id="WP_091393986.1">
    <property type="nucleotide sequence ID" value="NZ_BKAI01000003.1"/>
</dbReference>
<dbReference type="AlphaFoldDB" id="A0A1G8WE66"/>
<evidence type="ECO:0000313" key="2">
    <source>
        <dbReference type="Proteomes" id="UP000199580"/>
    </source>
</evidence>
<gene>
    <name evidence="1" type="ORF">SAMN04487935_1782</name>
</gene>
<accession>A0A1G8WE66</accession>
<dbReference type="Proteomes" id="UP000199580">
    <property type="component" value="Unassembled WGS sequence"/>
</dbReference>
<proteinExistence type="predicted"/>
<reference evidence="1 2" key="1">
    <citation type="submission" date="2016-10" db="EMBL/GenBank/DDBJ databases">
        <authorList>
            <person name="de Groot N.N."/>
        </authorList>
    </citation>
    <scope>NUCLEOTIDE SEQUENCE [LARGE SCALE GENOMIC DNA]</scope>
    <source>
        <strain evidence="1 2">CGMCC 1.10076</strain>
    </source>
</reference>
<dbReference type="EMBL" id="FNEZ01000002">
    <property type="protein sequence ID" value="SDJ76649.1"/>
    <property type="molecule type" value="Genomic_DNA"/>
</dbReference>
<keyword evidence="2" id="KW-1185">Reference proteome</keyword>
<dbReference type="STRING" id="1128970.SAMN04487935_1782"/>
<evidence type="ECO:0000313" key="1">
    <source>
        <dbReference type="EMBL" id="SDJ76649.1"/>
    </source>
</evidence>
<name>A0A1G8WE66_9FLAO</name>
<dbReference type="OrthoDB" id="9965234at2"/>
<protein>
    <submittedName>
        <fullName evidence="1">Uncharacterized protein</fullName>
    </submittedName>
</protein>
<sequence length="80" mass="9353">MDKTNVIIKIPGLLYENDHFINIEEEKLIEKTIELLRSRKSIINVLFNSDHKPATKKVDTLTKVEILLSDETGNFNYYED</sequence>
<organism evidence="1 2">
    <name type="scientific">Flavobacterium noncentrifugens</name>
    <dbReference type="NCBI Taxonomy" id="1128970"/>
    <lineage>
        <taxon>Bacteria</taxon>
        <taxon>Pseudomonadati</taxon>
        <taxon>Bacteroidota</taxon>
        <taxon>Flavobacteriia</taxon>
        <taxon>Flavobacteriales</taxon>
        <taxon>Flavobacteriaceae</taxon>
        <taxon>Flavobacterium</taxon>
    </lineage>
</organism>